<dbReference type="PANTHER" id="PTHR22550:SF9">
    <property type="entry name" value="STAGE V SPORULATION PROTEIN AF"/>
    <property type="match status" value="1"/>
</dbReference>
<feature type="transmembrane region" description="Helical" evidence="3">
    <location>
        <begin position="408"/>
        <end position="433"/>
    </location>
</feature>
<keyword evidence="3" id="KW-0812">Transmembrane</keyword>
<dbReference type="RefSeq" id="WP_349218175.1">
    <property type="nucleotide sequence ID" value="NZ_JBBMFD010000003.1"/>
</dbReference>
<sequence length="470" mass="53586">MRISPDVNQNIDVFQKRLHCDLNFDIVFRAITICGRTAAMFFVDGFAKDEIIEKLMEFFYSNVEPDQLADAHTFSKACVPYCEVTLREEEEEIATGILSGELALFVDGFDRCVAIDTRTYPQRGNAEPEKDRAFRGSKDAFVETLILNTALIRRRIRDPQLCMENMTVGTKSKTDLSLCYLDDKVDKKLLTNIKNRISAAQVEALTMNQQSLADLLVKKKWYNPFPKFKYTERPDVCAAQILEGDIVILVDNAPYAMILPSALFDITDEVNDYFFPPITGTYLRLTRFLVTIATLLVTPLWLMFLMTPQWIPDWLSFIVPKEEPHVPIIAQLLILEIAIDGLKLASLNTPNMLTTSLSVISAIVVGDFAVQSGWFSAETMLYMALVAIATYTQPNFELGYAIKFMRMFLLLVTWFFGAWGFFIGLALIFLVMVSNRTVSGGCYLYPLIPLNPRDLMRKFFRVRLKSKNER</sequence>
<feature type="transmembrane region" description="Helical" evidence="3">
    <location>
        <begin position="326"/>
        <end position="345"/>
    </location>
</feature>
<protein>
    <submittedName>
        <fullName evidence="4">Spore germination protein</fullName>
    </submittedName>
</protein>
<proteinExistence type="inferred from homology"/>
<feature type="transmembrane region" description="Helical" evidence="3">
    <location>
        <begin position="288"/>
        <end position="306"/>
    </location>
</feature>
<evidence type="ECO:0000256" key="3">
    <source>
        <dbReference type="SAM" id="Phobius"/>
    </source>
</evidence>
<accession>A0ABV1E1J7</accession>
<dbReference type="PIRSF" id="PIRSF005690">
    <property type="entry name" value="GerBA"/>
    <property type="match status" value="1"/>
</dbReference>
<dbReference type="Pfam" id="PF03323">
    <property type="entry name" value="GerA"/>
    <property type="match status" value="1"/>
</dbReference>
<comment type="similarity">
    <text evidence="1">Belongs to the GerABKA family.</text>
</comment>
<evidence type="ECO:0000313" key="4">
    <source>
        <dbReference type="EMBL" id="MEQ2439903.1"/>
    </source>
</evidence>
<comment type="caution">
    <text evidence="4">The sequence shown here is derived from an EMBL/GenBank/DDBJ whole genome shotgun (WGS) entry which is preliminary data.</text>
</comment>
<dbReference type="PANTHER" id="PTHR22550">
    <property type="entry name" value="SPORE GERMINATION PROTEIN"/>
    <property type="match status" value="1"/>
</dbReference>
<keyword evidence="5" id="KW-1185">Reference proteome</keyword>
<evidence type="ECO:0000313" key="5">
    <source>
        <dbReference type="Proteomes" id="UP001489509"/>
    </source>
</evidence>
<evidence type="ECO:0000256" key="2">
    <source>
        <dbReference type="ARBA" id="ARBA00023136"/>
    </source>
</evidence>
<keyword evidence="2 3" id="KW-0472">Membrane</keyword>
<gene>
    <name evidence="4" type="ORF">WMO26_03570</name>
</gene>
<organism evidence="4 5">
    <name type="scientific">Solibaculum intestinale</name>
    <dbReference type="NCBI Taxonomy" id="3133165"/>
    <lineage>
        <taxon>Bacteria</taxon>
        <taxon>Bacillati</taxon>
        <taxon>Bacillota</taxon>
        <taxon>Clostridia</taxon>
        <taxon>Eubacteriales</taxon>
        <taxon>Oscillospiraceae</taxon>
        <taxon>Solibaculum</taxon>
    </lineage>
</organism>
<dbReference type="Proteomes" id="UP001489509">
    <property type="component" value="Unassembled WGS sequence"/>
</dbReference>
<reference evidence="4 5" key="1">
    <citation type="submission" date="2024-03" db="EMBL/GenBank/DDBJ databases">
        <title>Human intestinal bacterial collection.</title>
        <authorList>
            <person name="Pauvert C."/>
            <person name="Hitch T.C.A."/>
            <person name="Clavel T."/>
        </authorList>
    </citation>
    <scope>NUCLEOTIDE SEQUENCE [LARGE SCALE GENOMIC DNA]</scope>
    <source>
        <strain evidence="4 5">CLA-JM-H44</strain>
    </source>
</reference>
<dbReference type="EMBL" id="JBBMFD010000003">
    <property type="protein sequence ID" value="MEQ2439903.1"/>
    <property type="molecule type" value="Genomic_DNA"/>
</dbReference>
<dbReference type="InterPro" id="IPR004995">
    <property type="entry name" value="Spore_Ger"/>
</dbReference>
<evidence type="ECO:0000256" key="1">
    <source>
        <dbReference type="ARBA" id="ARBA00005278"/>
    </source>
</evidence>
<dbReference type="InterPro" id="IPR050768">
    <property type="entry name" value="UPF0353/GerABKA_families"/>
</dbReference>
<keyword evidence="3" id="KW-1133">Transmembrane helix</keyword>
<name>A0ABV1E1J7_9FIRM</name>